<dbReference type="Proteomes" id="UP001634394">
    <property type="component" value="Unassembled WGS sequence"/>
</dbReference>
<sequence>MRNVQVILSAEGSSLCIPSNINETLTVLKKRLWLRQGIEGFNTLIICTPDARDGECFVASLLMTDFMERSGYIDIMGIIEAMRKEKHDAINSFDKFKFCYDITFKWIVEEENTIRMEELTSISTIA</sequence>
<dbReference type="InterPro" id="IPR000242">
    <property type="entry name" value="PTP_cat"/>
</dbReference>
<dbReference type="SUPFAM" id="SSF52799">
    <property type="entry name" value="(Phosphotyrosine protein) phosphatases II"/>
    <property type="match status" value="1"/>
</dbReference>
<accession>A0ABD3WW93</accession>
<name>A0ABD3WW93_SINWO</name>
<evidence type="ECO:0000313" key="2">
    <source>
        <dbReference type="EMBL" id="KAL3878241.1"/>
    </source>
</evidence>
<feature type="domain" description="Tyrosine-protein phosphatase" evidence="1">
    <location>
        <begin position="56"/>
        <end position="103"/>
    </location>
</feature>
<dbReference type="Pfam" id="PF00102">
    <property type="entry name" value="Y_phosphatase"/>
    <property type="match status" value="1"/>
</dbReference>
<keyword evidence="4" id="KW-1185">Reference proteome</keyword>
<organism evidence="2 4">
    <name type="scientific">Sinanodonta woodiana</name>
    <name type="common">Chinese pond mussel</name>
    <name type="synonym">Anodonta woodiana</name>
    <dbReference type="NCBI Taxonomy" id="1069815"/>
    <lineage>
        <taxon>Eukaryota</taxon>
        <taxon>Metazoa</taxon>
        <taxon>Spiralia</taxon>
        <taxon>Lophotrochozoa</taxon>
        <taxon>Mollusca</taxon>
        <taxon>Bivalvia</taxon>
        <taxon>Autobranchia</taxon>
        <taxon>Heteroconchia</taxon>
        <taxon>Palaeoheterodonta</taxon>
        <taxon>Unionida</taxon>
        <taxon>Unionoidea</taxon>
        <taxon>Unionidae</taxon>
        <taxon>Unioninae</taxon>
        <taxon>Sinanodonta</taxon>
    </lineage>
</organism>
<dbReference type="EMBL" id="JBJQND010000004">
    <property type="protein sequence ID" value="KAL3878242.1"/>
    <property type="molecule type" value="Genomic_DNA"/>
</dbReference>
<dbReference type="EMBL" id="JBJQND010000004">
    <property type="protein sequence ID" value="KAL3878241.1"/>
    <property type="molecule type" value="Genomic_DNA"/>
</dbReference>
<evidence type="ECO:0000259" key="1">
    <source>
        <dbReference type="Pfam" id="PF00102"/>
    </source>
</evidence>
<evidence type="ECO:0000313" key="3">
    <source>
        <dbReference type="EMBL" id="KAL3878242.1"/>
    </source>
</evidence>
<dbReference type="Gene3D" id="3.90.190.10">
    <property type="entry name" value="Protein tyrosine phosphatase superfamily"/>
    <property type="match status" value="1"/>
</dbReference>
<evidence type="ECO:0000313" key="4">
    <source>
        <dbReference type="Proteomes" id="UP001634394"/>
    </source>
</evidence>
<dbReference type="InterPro" id="IPR029021">
    <property type="entry name" value="Prot-tyrosine_phosphatase-like"/>
</dbReference>
<reference evidence="2 4" key="1">
    <citation type="submission" date="2024-11" db="EMBL/GenBank/DDBJ databases">
        <title>Chromosome-level genome assembly of the freshwater bivalve Anodonta woodiana.</title>
        <authorList>
            <person name="Chen X."/>
        </authorList>
    </citation>
    <scope>NUCLEOTIDE SEQUENCE [LARGE SCALE GENOMIC DNA]</scope>
    <source>
        <strain evidence="2">MN2024</strain>
        <tissue evidence="2">Gills</tissue>
    </source>
</reference>
<comment type="caution">
    <text evidence="2">The sequence shown here is derived from an EMBL/GenBank/DDBJ whole genome shotgun (WGS) entry which is preliminary data.</text>
</comment>
<proteinExistence type="predicted"/>
<protein>
    <recommendedName>
        <fullName evidence="1">Tyrosine-protein phosphatase domain-containing protein</fullName>
    </recommendedName>
</protein>
<dbReference type="AlphaFoldDB" id="A0ABD3WW93"/>
<gene>
    <name evidence="2" type="ORF">ACJMK2_030606</name>
    <name evidence="3" type="ORF">ACJMK2_030607</name>
</gene>